<reference evidence="3 4" key="1">
    <citation type="journal article" date="2013" name="Mar. Genomics">
        <title>Expression of sulfatases in Rhodopirellula baltica and the diversity of sulfatases in the genus Rhodopirellula.</title>
        <authorList>
            <person name="Wegner C.E."/>
            <person name="Richter-Heitmann T."/>
            <person name="Klindworth A."/>
            <person name="Klockow C."/>
            <person name="Richter M."/>
            <person name="Achstetter T."/>
            <person name="Glockner F.O."/>
            <person name="Harder J."/>
        </authorList>
    </citation>
    <scope>NUCLEOTIDE SEQUENCE [LARGE SCALE GENOMIC DNA]</scope>
    <source>
        <strain evidence="3 4">SM1</strain>
    </source>
</reference>
<feature type="compositionally biased region" description="Pro residues" evidence="1">
    <location>
        <begin position="152"/>
        <end position="163"/>
    </location>
</feature>
<dbReference type="PATRIC" id="fig|1265738.3.peg.4527"/>
<feature type="region of interest" description="Disordered" evidence="1">
    <location>
        <begin position="85"/>
        <end position="211"/>
    </location>
</feature>
<protein>
    <submittedName>
        <fullName evidence="3">Uncharacterized protein</fullName>
    </submittedName>
</protein>
<evidence type="ECO:0000313" key="3">
    <source>
        <dbReference type="EMBL" id="EMI18561.1"/>
    </source>
</evidence>
<accession>M5RHB5</accession>
<sequence length="397" mass="42161">METSTAASQIPAFSEPSGGSAVAAPIAIKKKKPAKRRRKSMAGWLVLIGCAAAILAMIGVLVWVVMAKPGTIAITAKDGSFTLSTNPGGSADPSTAAPGKRVTSRPVDPIMGNLGPNRAEDDSGRRPLDSYMNADQRQDDAEDGPDNMQPMPSRPEPAPPMPVQPDSAQPMPVQPEPGDDTPMEMTSSDSSSDPSVTPPQTPTDGNSAAMPAESISKEMIAKAEELIAKARTAIKTADWNQLRAVHEAAADTPLSDEQKPRAEPLFEIADLTSYYRGAIERGVATLQTGSDFELTETLRVIVVEKGPDRLVIRFNATVKEYTFDELPPRLADKLATFALKEGDPTAIAAQAVYQAIAPKSTDIHRQDAIETLETFTGEVEGANPKQIAAALRDVLAP</sequence>
<keyword evidence="2" id="KW-1133">Transmembrane helix</keyword>
<evidence type="ECO:0000256" key="2">
    <source>
        <dbReference type="SAM" id="Phobius"/>
    </source>
</evidence>
<proteinExistence type="predicted"/>
<keyword evidence="2" id="KW-0472">Membrane</keyword>
<evidence type="ECO:0000256" key="1">
    <source>
        <dbReference type="SAM" id="MobiDB-lite"/>
    </source>
</evidence>
<gene>
    <name evidence="3" type="ORF">RMSM_04509</name>
</gene>
<dbReference type="Proteomes" id="UP000011991">
    <property type="component" value="Unassembled WGS sequence"/>
</dbReference>
<keyword evidence="2" id="KW-0812">Transmembrane</keyword>
<dbReference type="AlphaFoldDB" id="M5RHB5"/>
<organism evidence="3 4">
    <name type="scientific">Rhodopirellula maiorica SM1</name>
    <dbReference type="NCBI Taxonomy" id="1265738"/>
    <lineage>
        <taxon>Bacteria</taxon>
        <taxon>Pseudomonadati</taxon>
        <taxon>Planctomycetota</taxon>
        <taxon>Planctomycetia</taxon>
        <taxon>Pirellulales</taxon>
        <taxon>Pirellulaceae</taxon>
        <taxon>Novipirellula</taxon>
    </lineage>
</organism>
<feature type="compositionally biased region" description="Low complexity" evidence="1">
    <location>
        <begin position="183"/>
        <end position="195"/>
    </location>
</feature>
<feature type="transmembrane region" description="Helical" evidence="2">
    <location>
        <begin position="41"/>
        <end position="66"/>
    </location>
</feature>
<evidence type="ECO:0000313" key="4">
    <source>
        <dbReference type="Proteomes" id="UP000011991"/>
    </source>
</evidence>
<feature type="compositionally biased region" description="Basic and acidic residues" evidence="1">
    <location>
        <begin position="118"/>
        <end position="128"/>
    </location>
</feature>
<comment type="caution">
    <text evidence="3">The sequence shown here is derived from an EMBL/GenBank/DDBJ whole genome shotgun (WGS) entry which is preliminary data.</text>
</comment>
<keyword evidence="4" id="KW-1185">Reference proteome</keyword>
<dbReference type="EMBL" id="ANOG01000648">
    <property type="protein sequence ID" value="EMI18561.1"/>
    <property type="molecule type" value="Genomic_DNA"/>
</dbReference>
<name>M5RHB5_9BACT</name>